<sequence>MALPRGLLLSHPDGQSIPSSWVDGIGDSRLYQTRITHPSTRHLVPRLWDRSRNLLSQVDPTRLCIDCFVVSQYRHVITSSFLVTYPALVTLRPTAAMAPTFADVVPIKQVSSHQYALNLEDEWCIGTVPNGGYVTSAFLVVARTHMSLTHSTRSEPHPINLHLEFLRRTCVGPALFTVKDVKLGSRISNLHIVLAQRQSPDDPSSPYQDEAEGYITMSNISTETGLSLPTNYTPYPPALPADLVTLSSTGRDANYTSRPKDPFPQFRRAAQNIQMFLVRPDRRPSDHPKAMHDQWVRFAPNRNPNGRWTNDALGFLVDIFPQIVEKYVNPHLEEAELGQQSADEGKPRQGNEKGPGATAKYWYPTLALNLEVKKLLPEEGAEWLFVRVKAKAIRNGRFDLDIEVWDTDNELVATSSHSSLIMDSARNTSRKAKNVKL</sequence>
<dbReference type="Gene3D" id="2.40.160.210">
    <property type="entry name" value="Acyl-CoA thioesterase, double hotdog domain"/>
    <property type="match status" value="2"/>
</dbReference>
<dbReference type="InterPro" id="IPR049449">
    <property type="entry name" value="TesB_ACOT8-like_N"/>
</dbReference>
<evidence type="ECO:0000313" key="3">
    <source>
        <dbReference type="EMBL" id="KIW61866.1"/>
    </source>
</evidence>
<accession>A0A0D2CA53</accession>
<dbReference type="AlphaFoldDB" id="A0A0D2CA53"/>
<dbReference type="InterPro" id="IPR029069">
    <property type="entry name" value="HotDog_dom_sf"/>
</dbReference>
<dbReference type="InterPro" id="IPR052389">
    <property type="entry name" value="Sec_Metab_Biosynth-Assoc"/>
</dbReference>
<evidence type="ECO:0000259" key="2">
    <source>
        <dbReference type="Pfam" id="PF20789"/>
    </source>
</evidence>
<proteinExistence type="predicted"/>
<keyword evidence="4" id="KW-1185">Reference proteome</keyword>
<dbReference type="STRING" id="348802.A0A0D2CA53"/>
<dbReference type="RefSeq" id="XP_013322450.1">
    <property type="nucleotide sequence ID" value="XM_013466996.1"/>
</dbReference>
<gene>
    <name evidence="3" type="ORF">PV05_01937</name>
</gene>
<dbReference type="Pfam" id="PF13622">
    <property type="entry name" value="4HBT_3"/>
    <property type="match status" value="1"/>
</dbReference>
<dbReference type="HOGENOM" id="CLU_050730_0_0_1"/>
<evidence type="ECO:0000313" key="4">
    <source>
        <dbReference type="Proteomes" id="UP000054342"/>
    </source>
</evidence>
<dbReference type="PANTHER" id="PTHR38110:SF1">
    <property type="entry name" value="THIOESTERASE DOMAIN-CONTAINING PROTEIN"/>
    <property type="match status" value="1"/>
</dbReference>
<feature type="domain" description="Acyl-CoA thioesterase-like N-terminal HotDog" evidence="1">
    <location>
        <begin position="120"/>
        <end position="198"/>
    </location>
</feature>
<dbReference type="OrthoDB" id="2532955at2759"/>
<dbReference type="InterPro" id="IPR049450">
    <property type="entry name" value="ACOT8-like_C"/>
</dbReference>
<reference evidence="3 4" key="1">
    <citation type="submission" date="2015-01" db="EMBL/GenBank/DDBJ databases">
        <title>The Genome Sequence of Exophiala xenobiotica CBS118157.</title>
        <authorList>
            <consortium name="The Broad Institute Genomics Platform"/>
            <person name="Cuomo C."/>
            <person name="de Hoog S."/>
            <person name="Gorbushina A."/>
            <person name="Stielow B."/>
            <person name="Teixiera M."/>
            <person name="Abouelleil A."/>
            <person name="Chapman S.B."/>
            <person name="Priest M."/>
            <person name="Young S.K."/>
            <person name="Wortman J."/>
            <person name="Nusbaum C."/>
            <person name="Birren B."/>
        </authorList>
    </citation>
    <scope>NUCLEOTIDE SEQUENCE [LARGE SCALE GENOMIC DNA]</scope>
    <source>
        <strain evidence="3 4">CBS 118157</strain>
    </source>
</reference>
<dbReference type="GeneID" id="25323845"/>
<dbReference type="InterPro" id="IPR042171">
    <property type="entry name" value="Acyl-CoA_hotdog"/>
</dbReference>
<protein>
    <recommendedName>
        <fullName evidence="5">Thioesterase domain-containing protein</fullName>
    </recommendedName>
</protein>
<dbReference type="Proteomes" id="UP000054342">
    <property type="component" value="Unassembled WGS sequence"/>
</dbReference>
<evidence type="ECO:0008006" key="5">
    <source>
        <dbReference type="Google" id="ProtNLM"/>
    </source>
</evidence>
<evidence type="ECO:0000259" key="1">
    <source>
        <dbReference type="Pfam" id="PF13622"/>
    </source>
</evidence>
<organism evidence="3 4">
    <name type="scientific">Exophiala xenobiotica</name>
    <dbReference type="NCBI Taxonomy" id="348802"/>
    <lineage>
        <taxon>Eukaryota</taxon>
        <taxon>Fungi</taxon>
        <taxon>Dikarya</taxon>
        <taxon>Ascomycota</taxon>
        <taxon>Pezizomycotina</taxon>
        <taxon>Eurotiomycetes</taxon>
        <taxon>Chaetothyriomycetidae</taxon>
        <taxon>Chaetothyriales</taxon>
        <taxon>Herpotrichiellaceae</taxon>
        <taxon>Exophiala</taxon>
    </lineage>
</organism>
<dbReference type="PANTHER" id="PTHR38110">
    <property type="entry name" value="CHROMOSOME 23, WHOLE GENOME SHOTGUN SEQUENCE"/>
    <property type="match status" value="1"/>
</dbReference>
<dbReference type="SUPFAM" id="SSF54637">
    <property type="entry name" value="Thioesterase/thiol ester dehydrase-isomerase"/>
    <property type="match status" value="2"/>
</dbReference>
<dbReference type="Pfam" id="PF20789">
    <property type="entry name" value="4HBT_3C"/>
    <property type="match status" value="1"/>
</dbReference>
<dbReference type="EMBL" id="KN847317">
    <property type="protein sequence ID" value="KIW61866.1"/>
    <property type="molecule type" value="Genomic_DNA"/>
</dbReference>
<feature type="domain" description="Acyl-CoA thioesterase-like C-terminal" evidence="2">
    <location>
        <begin position="267"/>
        <end position="421"/>
    </location>
</feature>
<name>A0A0D2CA53_9EURO</name>